<accession>A0AA37SLR6</accession>
<feature type="signal peptide" evidence="1">
    <location>
        <begin position="1"/>
        <end position="20"/>
    </location>
</feature>
<dbReference type="AlphaFoldDB" id="A0AA37SLR6"/>
<reference evidence="3" key="1">
    <citation type="journal article" date="2014" name="Int. J. Syst. Evol. Microbiol.">
        <title>Complete genome sequence of Corynebacterium casei LMG S-19264T (=DSM 44701T), isolated from a smear-ripened cheese.</title>
        <authorList>
            <consortium name="US DOE Joint Genome Institute (JGI-PGF)"/>
            <person name="Walter F."/>
            <person name="Albersmeier A."/>
            <person name="Kalinowski J."/>
            <person name="Ruckert C."/>
        </authorList>
    </citation>
    <scope>NUCLEOTIDE SEQUENCE</scope>
    <source>
        <strain evidence="3">NBRC 108769</strain>
    </source>
</reference>
<proteinExistence type="predicted"/>
<name>A0AA37SLR6_9BACT</name>
<dbReference type="PANTHER" id="PTHR34599:SF1">
    <property type="entry name" value="PHOSPHATIDIC ACID PHOSPHATASE TYPE 2_HALOPEROXIDASE DOMAIN-CONTAINING PROTEIN"/>
    <property type="match status" value="1"/>
</dbReference>
<evidence type="ECO:0000313" key="4">
    <source>
        <dbReference type="Proteomes" id="UP001156666"/>
    </source>
</evidence>
<dbReference type="Gene3D" id="1.10.606.20">
    <property type="match status" value="1"/>
</dbReference>
<feature type="domain" description="Phosphatidic acid phosphatase type 2/haloperoxidase" evidence="2">
    <location>
        <begin position="312"/>
        <end position="424"/>
    </location>
</feature>
<dbReference type="PANTHER" id="PTHR34599">
    <property type="entry name" value="PEROXIDASE-RELATED"/>
    <property type="match status" value="1"/>
</dbReference>
<evidence type="ECO:0000256" key="1">
    <source>
        <dbReference type="SAM" id="SignalP"/>
    </source>
</evidence>
<evidence type="ECO:0000313" key="3">
    <source>
        <dbReference type="EMBL" id="GLR16793.1"/>
    </source>
</evidence>
<dbReference type="PROSITE" id="PS51257">
    <property type="entry name" value="PROKAR_LIPOPROTEIN"/>
    <property type="match status" value="1"/>
</dbReference>
<dbReference type="InterPro" id="IPR036938">
    <property type="entry name" value="PAP2/HPO_sf"/>
</dbReference>
<keyword evidence="4" id="KW-1185">Reference proteome</keyword>
<dbReference type="Proteomes" id="UP001156666">
    <property type="component" value="Unassembled WGS sequence"/>
</dbReference>
<dbReference type="CDD" id="cd03398">
    <property type="entry name" value="PAP2_haloperoxidase"/>
    <property type="match status" value="1"/>
</dbReference>
<protein>
    <recommendedName>
        <fullName evidence="2">Phosphatidic acid phosphatase type 2/haloperoxidase domain-containing protein</fullName>
    </recommendedName>
</protein>
<evidence type="ECO:0000259" key="2">
    <source>
        <dbReference type="Pfam" id="PF01569"/>
    </source>
</evidence>
<keyword evidence="1" id="KW-0732">Signal</keyword>
<dbReference type="SUPFAM" id="SSF48317">
    <property type="entry name" value="Acid phosphatase/Vanadium-dependent haloperoxidase"/>
    <property type="match status" value="1"/>
</dbReference>
<organism evidence="3 4">
    <name type="scientific">Portibacter lacus</name>
    <dbReference type="NCBI Taxonomy" id="1099794"/>
    <lineage>
        <taxon>Bacteria</taxon>
        <taxon>Pseudomonadati</taxon>
        <taxon>Bacteroidota</taxon>
        <taxon>Saprospiria</taxon>
        <taxon>Saprospirales</taxon>
        <taxon>Haliscomenobacteraceae</taxon>
        <taxon>Portibacter</taxon>
    </lineage>
</organism>
<dbReference type="RefSeq" id="WP_284283520.1">
    <property type="nucleotide sequence ID" value="NZ_BSOH01000007.1"/>
</dbReference>
<comment type="caution">
    <text evidence="3">The sequence shown here is derived from an EMBL/GenBank/DDBJ whole genome shotgun (WGS) entry which is preliminary data.</text>
</comment>
<dbReference type="InterPro" id="IPR000326">
    <property type="entry name" value="PAP2/HPO"/>
</dbReference>
<gene>
    <name evidence="3" type="ORF">GCM10007940_14080</name>
</gene>
<dbReference type="Pfam" id="PF01569">
    <property type="entry name" value="PAP2"/>
    <property type="match status" value="1"/>
</dbReference>
<sequence>MMRNLIVTSFFLLLLLGACQQEIENYDELVSDASIVNDYMEQLTDVIVHDIFSPPVAARNYVYPSIAGYEVIRHLDPNLQSFAGRLNGLSKIPEPDSDKKISFHLASLQAFHLVSKALIFSEDSLHNFHTNFIKELDTKGFPKEVKENSLAYGKKVSDAILKWSSTDNYKETRSFPKYTVDYEAGTWKPTPPAYLSSIEPHWNKIRTMVLDSATQFIPKPPTKFDLTKGSKFYIEMMEVYDAVAKADKEMTEIANFWDCNPYKMNQTGHVMFATKKITPGGHWIGITKIASEKSNLSFEKTFEAYAICSIALFDGFISCWDEKYRSKLIRPETVINEHFDENWLPILQTPPFPEHTSGHSVISRAAAVVLTDIFGENFAFEDDTELQYGLPIRSFESFKAASEEAAISRLYGGIHYRPAIDYGVEQGEKVGNFIVKKLEI</sequence>
<feature type="chain" id="PRO_5041323421" description="Phosphatidic acid phosphatase type 2/haloperoxidase domain-containing protein" evidence="1">
    <location>
        <begin position="21"/>
        <end position="440"/>
    </location>
</feature>
<dbReference type="InterPro" id="IPR052559">
    <property type="entry name" value="V-haloperoxidase"/>
</dbReference>
<dbReference type="EMBL" id="BSOH01000007">
    <property type="protein sequence ID" value="GLR16793.1"/>
    <property type="molecule type" value="Genomic_DNA"/>
</dbReference>
<reference evidence="3" key="2">
    <citation type="submission" date="2023-01" db="EMBL/GenBank/DDBJ databases">
        <title>Draft genome sequence of Portibacter lacus strain NBRC 108769.</title>
        <authorList>
            <person name="Sun Q."/>
            <person name="Mori K."/>
        </authorList>
    </citation>
    <scope>NUCLEOTIDE SEQUENCE</scope>
    <source>
        <strain evidence="3">NBRC 108769</strain>
    </source>
</reference>